<evidence type="ECO:0000313" key="2">
    <source>
        <dbReference type="Proteomes" id="UP000663920"/>
    </source>
</evidence>
<dbReference type="EMBL" id="CP071869">
    <property type="protein sequence ID" value="QTE21327.1"/>
    <property type="molecule type" value="Genomic_DNA"/>
</dbReference>
<protein>
    <recommendedName>
        <fullName evidence="3">PKD-like family protein</fullName>
    </recommendedName>
</protein>
<dbReference type="RefSeq" id="WP_208076886.1">
    <property type="nucleotide sequence ID" value="NZ_CP071869.1"/>
</dbReference>
<keyword evidence="2" id="KW-1185">Reference proteome</keyword>
<sequence>MFKYIKTQLILVLFTLVLVISCMEDKGNYNYKEINEVKVEGLKEEYSVVRFDNFNIVPRIVNTKKNNNSAGYSYKWQTYDSNSIGDEVKLIDLSTEKDLLTPIQLKPGNYNIYYTIKDLDTELEFQYNFRLEVVNSIYEGWLVLSEVNGGSRLDMVSLINGKYETKIDVLGLSSSELKLKGKPGFVYTYKYKRDYYGIYISTSGNGTVKIEPNTFSWNSALNISNEFVGSQPLDLEVDNLVAKYNGHAYIAKNGNIYYYFDTYQLKYSAPINTIGGVVFEASPFIGKGYLFGNSILYDNTNKRFVNTNYGKTSVMPAGTLFNFTTGKDLEYMVGSEFNGSYGAEIFSILKDSNNGKKYLAIFNSQNNSQSYYGEVIAPDFNKATSYAVSPDYGYLFYVAGSKVYQYDFSLRTTKLMLDKGSEEISLIKFHNFFEDFLNDDYKSMQSKLIVCSYNGSEGTMELYKVPPVNGQIKLETKYSGFGKIKSITYRER</sequence>
<dbReference type="Pfam" id="PF16407">
    <property type="entry name" value="PKD_2"/>
    <property type="match status" value="1"/>
</dbReference>
<dbReference type="KEGG" id="pcea:J3359_10850"/>
<dbReference type="AlphaFoldDB" id="A0A975CP76"/>
<gene>
    <name evidence="1" type="ORF">J3359_10850</name>
</gene>
<dbReference type="PROSITE" id="PS51257">
    <property type="entry name" value="PROKAR_LIPOPROTEIN"/>
    <property type="match status" value="1"/>
</dbReference>
<name>A0A975CP76_9FLAO</name>
<dbReference type="InterPro" id="IPR032183">
    <property type="entry name" value="PKD-like"/>
</dbReference>
<reference evidence="1 2" key="1">
    <citation type="submission" date="2021-03" db="EMBL/GenBank/DDBJ databases">
        <title>Complete genome of Polaribacter_sp.SM13.</title>
        <authorList>
            <person name="Jeong S.W."/>
            <person name="Bae J.W."/>
        </authorList>
    </citation>
    <scope>NUCLEOTIDE SEQUENCE [LARGE SCALE GENOMIC DNA]</scope>
    <source>
        <strain evidence="1 2">SM13</strain>
    </source>
</reference>
<accession>A0A975CP76</accession>
<dbReference type="Proteomes" id="UP000663920">
    <property type="component" value="Chromosome"/>
</dbReference>
<proteinExistence type="predicted"/>
<evidence type="ECO:0000313" key="1">
    <source>
        <dbReference type="EMBL" id="QTE21327.1"/>
    </source>
</evidence>
<evidence type="ECO:0008006" key="3">
    <source>
        <dbReference type="Google" id="ProtNLM"/>
    </source>
</evidence>
<organism evidence="1 2">
    <name type="scientific">Polaribacter cellanae</name>
    <dbReference type="NCBI Taxonomy" id="2818493"/>
    <lineage>
        <taxon>Bacteria</taxon>
        <taxon>Pseudomonadati</taxon>
        <taxon>Bacteroidota</taxon>
        <taxon>Flavobacteriia</taxon>
        <taxon>Flavobacteriales</taxon>
        <taxon>Flavobacteriaceae</taxon>
    </lineage>
</organism>